<comment type="caution">
    <text evidence="8">The sequence shown here is derived from an EMBL/GenBank/DDBJ whole genome shotgun (WGS) entry which is preliminary data.</text>
</comment>
<dbReference type="InterPro" id="IPR046965">
    <property type="entry name" value="Cyclin_A/B-like"/>
</dbReference>
<dbReference type="Pfam" id="PF00134">
    <property type="entry name" value="Cyclin_N"/>
    <property type="match status" value="1"/>
</dbReference>
<keyword evidence="9" id="KW-1185">Reference proteome</keyword>
<dbReference type="InterPro" id="IPR013763">
    <property type="entry name" value="Cyclin-like_dom"/>
</dbReference>
<keyword evidence="8" id="KW-0808">Transferase</keyword>
<protein>
    <submittedName>
        <fullName evidence="8">Kinase activator</fullName>
    </submittedName>
</protein>
<dbReference type="EMBL" id="BAABME010033629">
    <property type="protein sequence ID" value="GAA0153501.1"/>
    <property type="molecule type" value="Genomic_DNA"/>
</dbReference>
<dbReference type="SMART" id="SM00385">
    <property type="entry name" value="CYCLIN"/>
    <property type="match status" value="1"/>
</dbReference>
<gene>
    <name evidence="8" type="ORF">LIER_43233</name>
</gene>
<evidence type="ECO:0000259" key="7">
    <source>
        <dbReference type="SMART" id="SM01332"/>
    </source>
</evidence>
<evidence type="ECO:0000313" key="8">
    <source>
        <dbReference type="EMBL" id="GAA0153501.1"/>
    </source>
</evidence>
<dbReference type="Gene3D" id="1.10.472.10">
    <property type="entry name" value="Cyclin-like"/>
    <property type="match status" value="1"/>
</dbReference>
<accession>A0AAV3PS17</accession>
<evidence type="ECO:0000256" key="5">
    <source>
        <dbReference type="RuleBase" id="RU000383"/>
    </source>
</evidence>
<evidence type="ECO:0000256" key="2">
    <source>
        <dbReference type="ARBA" id="ARBA00022618"/>
    </source>
</evidence>
<dbReference type="InterPro" id="IPR004367">
    <property type="entry name" value="Cyclin_C-dom"/>
</dbReference>
<comment type="similarity">
    <text evidence="1">Belongs to the cyclin family. Cyclin AB subfamily.</text>
</comment>
<feature type="domain" description="Cyclin-like" evidence="6">
    <location>
        <begin position="227"/>
        <end position="310"/>
    </location>
</feature>
<dbReference type="InterPro" id="IPR006671">
    <property type="entry name" value="Cyclin_N"/>
</dbReference>
<dbReference type="AlphaFoldDB" id="A0AAV3PS17"/>
<sequence>MGAAEEGRNRRALGDIGNLKCNAVKLDEPIGKGVGGKKLTHKKCNAVRFDVPVVKEVGGRKPAQKNTLKQAQPEEAIEISPDTEEKEIEKNRTNKNRCGVVSARKKQAPTLTATLISRSKADFGLSNKLKEQIVDIDPADVNNELAVVEYIDDMYKFYKLAETETRVHDYIDSHPEISKRMRAIRIDWLVEKTTLRIELQLVGLGSMLIASKYEEIWAPEVNDFFQHLLVRYIKALVPDSAIDENLAYFLAELGMMNYETIIYSYSMIVASAVYAARCTMNKSLAWTEMLKVHTGFSESQLMDCGKLLLSFHAAKSDEMLRVIRHKYSSIQRGAVALLLPANLFCCHSIRPQLI</sequence>
<dbReference type="PANTHER" id="PTHR10177">
    <property type="entry name" value="CYCLINS"/>
    <property type="match status" value="1"/>
</dbReference>
<organism evidence="8 9">
    <name type="scientific">Lithospermum erythrorhizon</name>
    <name type="common">Purple gromwell</name>
    <name type="synonym">Lithospermum officinale var. erythrorhizon</name>
    <dbReference type="NCBI Taxonomy" id="34254"/>
    <lineage>
        <taxon>Eukaryota</taxon>
        <taxon>Viridiplantae</taxon>
        <taxon>Streptophyta</taxon>
        <taxon>Embryophyta</taxon>
        <taxon>Tracheophyta</taxon>
        <taxon>Spermatophyta</taxon>
        <taxon>Magnoliopsida</taxon>
        <taxon>eudicotyledons</taxon>
        <taxon>Gunneridae</taxon>
        <taxon>Pentapetalae</taxon>
        <taxon>asterids</taxon>
        <taxon>lamiids</taxon>
        <taxon>Boraginales</taxon>
        <taxon>Boraginaceae</taxon>
        <taxon>Boraginoideae</taxon>
        <taxon>Lithospermeae</taxon>
        <taxon>Lithospermum</taxon>
    </lineage>
</organism>
<dbReference type="SUPFAM" id="SSF47954">
    <property type="entry name" value="Cyclin-like"/>
    <property type="match status" value="2"/>
</dbReference>
<dbReference type="Pfam" id="PF02984">
    <property type="entry name" value="Cyclin_C"/>
    <property type="match status" value="1"/>
</dbReference>
<dbReference type="PIRSF" id="PIRSF001771">
    <property type="entry name" value="Cyclin_A_B_D_E"/>
    <property type="match status" value="1"/>
</dbReference>
<dbReference type="InterPro" id="IPR036915">
    <property type="entry name" value="Cyclin-like_sf"/>
</dbReference>
<evidence type="ECO:0000256" key="3">
    <source>
        <dbReference type="ARBA" id="ARBA00023127"/>
    </source>
</evidence>
<dbReference type="GO" id="GO:0051301">
    <property type="term" value="P:cell division"/>
    <property type="evidence" value="ECO:0007669"/>
    <property type="project" value="UniProtKB-KW"/>
</dbReference>
<feature type="domain" description="Cyclin C-terminal" evidence="7">
    <location>
        <begin position="219"/>
        <end position="341"/>
    </location>
</feature>
<evidence type="ECO:0000259" key="6">
    <source>
        <dbReference type="SMART" id="SM00385"/>
    </source>
</evidence>
<proteinExistence type="inferred from homology"/>
<name>A0AAV3PS17_LITER</name>
<dbReference type="SMART" id="SM01332">
    <property type="entry name" value="Cyclin_C"/>
    <property type="match status" value="1"/>
</dbReference>
<keyword evidence="4" id="KW-0131">Cell cycle</keyword>
<dbReference type="GO" id="GO:0016538">
    <property type="term" value="F:cyclin-dependent protein serine/threonine kinase regulator activity"/>
    <property type="evidence" value="ECO:0007669"/>
    <property type="project" value="InterPro"/>
</dbReference>
<dbReference type="GO" id="GO:0044772">
    <property type="term" value="P:mitotic cell cycle phase transition"/>
    <property type="evidence" value="ECO:0007669"/>
    <property type="project" value="InterPro"/>
</dbReference>
<keyword evidence="2" id="KW-0132">Cell division</keyword>
<evidence type="ECO:0000256" key="4">
    <source>
        <dbReference type="ARBA" id="ARBA00023306"/>
    </source>
</evidence>
<dbReference type="InterPro" id="IPR039361">
    <property type="entry name" value="Cyclin"/>
</dbReference>
<evidence type="ECO:0000313" key="9">
    <source>
        <dbReference type="Proteomes" id="UP001454036"/>
    </source>
</evidence>
<dbReference type="GO" id="GO:0016301">
    <property type="term" value="F:kinase activity"/>
    <property type="evidence" value="ECO:0007669"/>
    <property type="project" value="UniProtKB-KW"/>
</dbReference>
<reference evidence="8 9" key="1">
    <citation type="submission" date="2024-01" db="EMBL/GenBank/DDBJ databases">
        <title>The complete chloroplast genome sequence of Lithospermum erythrorhizon: insights into the phylogenetic relationship among Boraginaceae species and the maternal lineages of purple gromwells.</title>
        <authorList>
            <person name="Okada T."/>
            <person name="Watanabe K."/>
        </authorList>
    </citation>
    <scope>NUCLEOTIDE SEQUENCE [LARGE SCALE GENOMIC DNA]</scope>
</reference>
<keyword evidence="8" id="KW-0418">Kinase</keyword>
<dbReference type="Proteomes" id="UP001454036">
    <property type="component" value="Unassembled WGS sequence"/>
</dbReference>
<keyword evidence="3 5" id="KW-0195">Cyclin</keyword>
<evidence type="ECO:0000256" key="1">
    <source>
        <dbReference type="ARBA" id="ARBA00006955"/>
    </source>
</evidence>